<proteinExistence type="predicted"/>
<protein>
    <submittedName>
        <fullName evidence="1">Uncharacterized protein DUF2877</fullName>
    </submittedName>
</protein>
<accession>A0A4R2NJL7</accession>
<organism evidence="1 2">
    <name type="scientific">Scopulibacillus darangshiensis</name>
    <dbReference type="NCBI Taxonomy" id="442528"/>
    <lineage>
        <taxon>Bacteria</taxon>
        <taxon>Bacillati</taxon>
        <taxon>Bacillota</taxon>
        <taxon>Bacilli</taxon>
        <taxon>Bacillales</taxon>
        <taxon>Sporolactobacillaceae</taxon>
        <taxon>Scopulibacillus</taxon>
    </lineage>
</organism>
<dbReference type="Proteomes" id="UP000295416">
    <property type="component" value="Unassembled WGS sequence"/>
</dbReference>
<evidence type="ECO:0000313" key="1">
    <source>
        <dbReference type="EMBL" id="TCP21667.1"/>
    </source>
</evidence>
<dbReference type="EMBL" id="SLXK01000041">
    <property type="protein sequence ID" value="TCP21667.1"/>
    <property type="molecule type" value="Genomic_DNA"/>
</dbReference>
<reference evidence="1 2" key="1">
    <citation type="submission" date="2019-03" db="EMBL/GenBank/DDBJ databases">
        <title>Genomic Encyclopedia of Type Strains, Phase IV (KMG-IV): sequencing the most valuable type-strain genomes for metagenomic binning, comparative biology and taxonomic classification.</title>
        <authorList>
            <person name="Goeker M."/>
        </authorList>
    </citation>
    <scope>NUCLEOTIDE SEQUENCE [LARGE SCALE GENOMIC DNA]</scope>
    <source>
        <strain evidence="1 2">DSM 19377</strain>
    </source>
</reference>
<gene>
    <name evidence="1" type="ORF">EV207_14121</name>
</gene>
<name>A0A4R2NJL7_9BACL</name>
<dbReference type="OrthoDB" id="4933449at2"/>
<keyword evidence="2" id="KW-1185">Reference proteome</keyword>
<dbReference type="InterPro" id="IPR021530">
    <property type="entry name" value="AllH-like"/>
</dbReference>
<dbReference type="RefSeq" id="WP_132747733.1">
    <property type="nucleotide sequence ID" value="NZ_SLXK01000041.1"/>
</dbReference>
<dbReference type="Pfam" id="PF11392">
    <property type="entry name" value="AllH"/>
    <property type="match status" value="1"/>
</dbReference>
<comment type="caution">
    <text evidence="1">The sequence shown here is derived from an EMBL/GenBank/DDBJ whole genome shotgun (WGS) entry which is preliminary data.</text>
</comment>
<evidence type="ECO:0000313" key="2">
    <source>
        <dbReference type="Proteomes" id="UP000295416"/>
    </source>
</evidence>
<dbReference type="AlphaFoldDB" id="A0A4R2NJL7"/>
<sequence length="299" mass="32836">MNHHALYASQDILGVMNKSYGTVHSVFNNSFNVNFGDRLVHFGAADAGLVPFGISLDKRGVGALLNVVKAGDVVYFREDDQLLMFAGGGMAISLEAAVWFNPFISESSFDKAVLKKNMQTLITLLIQEKWEAGFEEDTEVLIEAIVSYSPWMDDHPLLKGVKDLKGFLSGHSNAKGETLLDFWIGRGKGLTPSGDDFLIGMLALLAASGQLPEVFKSTIHDYIQTRGSKRTTQVSLEYLWYAVQLKFGSHVNNVCLALINGNQDDIYREASELRKAGHTSSTDTMIGILFGCQSIMEGK</sequence>